<dbReference type="Proteomes" id="UP000324585">
    <property type="component" value="Unassembled WGS sequence"/>
</dbReference>
<evidence type="ECO:0000313" key="8">
    <source>
        <dbReference type="EMBL" id="KAA8499257.1"/>
    </source>
</evidence>
<organism evidence="8 9">
    <name type="scientific">Porphyridium purpureum</name>
    <name type="common">Red alga</name>
    <name type="synonym">Porphyridium cruentum</name>
    <dbReference type="NCBI Taxonomy" id="35688"/>
    <lineage>
        <taxon>Eukaryota</taxon>
        <taxon>Rhodophyta</taxon>
        <taxon>Bangiophyceae</taxon>
        <taxon>Porphyridiales</taxon>
        <taxon>Porphyridiaceae</taxon>
        <taxon>Porphyridium</taxon>
    </lineage>
</organism>
<proteinExistence type="predicted"/>
<feature type="compositionally biased region" description="Low complexity" evidence="6">
    <location>
        <begin position="103"/>
        <end position="121"/>
    </location>
</feature>
<feature type="region of interest" description="Disordered" evidence="6">
    <location>
        <begin position="95"/>
        <end position="127"/>
    </location>
</feature>
<evidence type="ECO:0000256" key="3">
    <source>
        <dbReference type="ARBA" id="ARBA00022989"/>
    </source>
</evidence>
<evidence type="ECO:0000256" key="1">
    <source>
        <dbReference type="ARBA" id="ARBA00022692"/>
    </source>
</evidence>
<keyword evidence="2" id="KW-0256">Endoplasmic reticulum</keyword>
<dbReference type="GO" id="GO:0031410">
    <property type="term" value="C:cytoplasmic vesicle"/>
    <property type="evidence" value="ECO:0007669"/>
    <property type="project" value="UniProtKB-KW"/>
</dbReference>
<keyword evidence="9" id="KW-1185">Reference proteome</keyword>
<accession>A0A5J4Z9C8</accession>
<feature type="transmembrane region" description="Helical" evidence="7">
    <location>
        <begin position="59"/>
        <end position="84"/>
    </location>
</feature>
<feature type="transmembrane region" description="Helical" evidence="7">
    <location>
        <begin position="20"/>
        <end position="38"/>
    </location>
</feature>
<evidence type="ECO:0000256" key="4">
    <source>
        <dbReference type="ARBA" id="ARBA00023136"/>
    </source>
</evidence>
<keyword evidence="1 7" id="KW-0812">Transmembrane</keyword>
<name>A0A5J4Z9C8_PORPP</name>
<evidence type="ECO:0000256" key="2">
    <source>
        <dbReference type="ARBA" id="ARBA00022824"/>
    </source>
</evidence>
<dbReference type="OrthoDB" id="160405at2759"/>
<dbReference type="PANTHER" id="PTHR31792">
    <property type="entry name" value="VACUOLAR ATPASE ASSEMBLY INTEGRAL MEMBRANE PROTEIN VMA21"/>
    <property type="match status" value="1"/>
</dbReference>
<sequence>MEGISSVLGDARNAGVLRKFSLFSVLMIVLPISVFFGAKHLAVQRQISLGFLGIDNANAGTVLAALIAVGVTNVLMIAFVFSALAEDAASQAETTSRAPAATVAPSRSVPAPGPASVPGVPKSAKDE</sequence>
<evidence type="ECO:0000313" key="9">
    <source>
        <dbReference type="Proteomes" id="UP000324585"/>
    </source>
</evidence>
<gene>
    <name evidence="8" type="ORF">FVE85_6842</name>
</gene>
<dbReference type="Pfam" id="PF09446">
    <property type="entry name" value="VMA21"/>
    <property type="match status" value="1"/>
</dbReference>
<dbReference type="AlphaFoldDB" id="A0A5J4Z9C8"/>
<keyword evidence="3 7" id="KW-1133">Transmembrane helix</keyword>
<evidence type="ECO:0000256" key="5">
    <source>
        <dbReference type="ARBA" id="ARBA00023329"/>
    </source>
</evidence>
<dbReference type="GO" id="GO:0070072">
    <property type="term" value="P:vacuolar proton-transporting V-type ATPase complex assembly"/>
    <property type="evidence" value="ECO:0007669"/>
    <property type="project" value="InterPro"/>
</dbReference>
<keyword evidence="4 7" id="KW-0472">Membrane</keyword>
<protein>
    <recommendedName>
        <fullName evidence="10">Vacuolar ATPase assembly integral membrane protein VMA21</fullName>
    </recommendedName>
</protein>
<dbReference type="InterPro" id="IPR019013">
    <property type="entry name" value="Vma21"/>
</dbReference>
<dbReference type="GO" id="GO:0005789">
    <property type="term" value="C:endoplasmic reticulum membrane"/>
    <property type="evidence" value="ECO:0007669"/>
    <property type="project" value="TreeGrafter"/>
</dbReference>
<evidence type="ECO:0008006" key="10">
    <source>
        <dbReference type="Google" id="ProtNLM"/>
    </source>
</evidence>
<evidence type="ECO:0000256" key="7">
    <source>
        <dbReference type="SAM" id="Phobius"/>
    </source>
</evidence>
<dbReference type="EMBL" id="VRMN01000001">
    <property type="protein sequence ID" value="KAA8499257.1"/>
    <property type="molecule type" value="Genomic_DNA"/>
</dbReference>
<reference evidence="9" key="1">
    <citation type="journal article" date="2019" name="Nat. Commun.">
        <title>Expansion of phycobilisome linker gene families in mesophilic red algae.</title>
        <authorList>
            <person name="Lee J."/>
            <person name="Kim D."/>
            <person name="Bhattacharya D."/>
            <person name="Yoon H.S."/>
        </authorList>
    </citation>
    <scope>NUCLEOTIDE SEQUENCE [LARGE SCALE GENOMIC DNA]</scope>
    <source>
        <strain evidence="9">CCMP 1328</strain>
    </source>
</reference>
<evidence type="ECO:0000256" key="6">
    <source>
        <dbReference type="SAM" id="MobiDB-lite"/>
    </source>
</evidence>
<comment type="caution">
    <text evidence="8">The sequence shown here is derived from an EMBL/GenBank/DDBJ whole genome shotgun (WGS) entry which is preliminary data.</text>
</comment>
<keyword evidence="5" id="KW-0968">Cytoplasmic vesicle</keyword>
<dbReference type="PANTHER" id="PTHR31792:SF3">
    <property type="entry name" value="VACUOLAR ATPASE ASSEMBLY INTEGRAL MEMBRANE PROTEIN VMA21"/>
    <property type="match status" value="1"/>
</dbReference>